<protein>
    <submittedName>
        <fullName evidence="5">Helix-turn-helix transcriptional regulator</fullName>
    </submittedName>
</protein>
<evidence type="ECO:0000313" key="6">
    <source>
        <dbReference type="Proteomes" id="UP001165136"/>
    </source>
</evidence>
<dbReference type="SUPFAM" id="SSF52540">
    <property type="entry name" value="P-loop containing nucleoside triphosphate hydrolases"/>
    <property type="match status" value="1"/>
</dbReference>
<keyword evidence="2" id="KW-0238">DNA-binding</keyword>
<keyword evidence="6" id="KW-1185">Reference proteome</keyword>
<dbReference type="Gene3D" id="1.25.40.10">
    <property type="entry name" value="Tetratricopeptide repeat domain"/>
    <property type="match status" value="1"/>
</dbReference>
<dbReference type="Pfam" id="PF00196">
    <property type="entry name" value="GerE"/>
    <property type="match status" value="1"/>
</dbReference>
<dbReference type="PROSITE" id="PS50043">
    <property type="entry name" value="HTH_LUXR_2"/>
    <property type="match status" value="1"/>
</dbReference>
<dbReference type="Proteomes" id="UP001165136">
    <property type="component" value="Unassembled WGS sequence"/>
</dbReference>
<sequence length="875" mass="94988">MRGPAPTAAPDSRWRIPHGKIVAPRVPTTFVRRKPLCDLLDQAVATPVTTICAPAGYGKTLLLADWIETTGESDKAWVSLDAADGEPSRFFAGVLGAIRECAAVPDGHRLRDLVVPGDGDLTGFVAELGDAFDTLPGRLCLVLDDVQEISGTRTLHGVEMLIRHQPAALRLVLSSRFDPPLPLARLRVQGRLREIRAHHLRFCVEDADKLLEATGVSLTNDQLSRLIAQTDGWVAGLRLAARSLREVADIDAFLADFAADDRAVADFLMGEVLARLPEATREFLRVISVCEEVSPLLAEVLSGRDDAGAVLDALERESSLVMGTGRDRHWYRMHPLLRAYLRSDLDRQQPGLAANLHRVAASWFAAEQPRKALHHAMRADDRDTVRELVRQHGLALLLSGDHLLVRQALSAIGVNRSVDEGWLALISALTHLEAGEFTAAGANLVKAGRACEVTPLLRLVTSTYALARGHSAQVELGNPASVAPTRPDLPARVGPGLEAWARLATGWALIEAGEPDRARTQLDAAQRLAGRPDLDYLAMHCRTAQGAVHWTAGRYTAMAAACAESVAIADRHGWRRSPWLAIGHVMLGYARLLRLDPAGAREQAAQAWAVLDRASDPRLRYLSRAVEGAALFDTGRREAGLRLLRSARHELADVALMPELAVTAAVIEYRSALLLGQETTAREVFQWAKQRADFPAELSLMIAWARFARGETGSAERALEPVLDASVRTTRLEGWLLKSAMAISSGRRTIARSALDNAVWLAEPETVMRPFAQADPAARQLLVEQIGGFGGCDAFATTVRRALSDMDGERSASTLTARENAVLGRLSLQRSLDEVAVDLSVSVNTIKTHVRAIYAKLGVNNRRAAVAAARERGLA</sequence>
<dbReference type="SMART" id="SM00421">
    <property type="entry name" value="HTH_LUXR"/>
    <property type="match status" value="1"/>
</dbReference>
<evidence type="ECO:0000256" key="3">
    <source>
        <dbReference type="ARBA" id="ARBA00023163"/>
    </source>
</evidence>
<dbReference type="PANTHER" id="PTHR44688">
    <property type="entry name" value="DNA-BINDING TRANSCRIPTIONAL ACTIVATOR DEVR_DOSR"/>
    <property type="match status" value="1"/>
</dbReference>
<keyword evidence="3" id="KW-0804">Transcription</keyword>
<dbReference type="InterPro" id="IPR016032">
    <property type="entry name" value="Sig_transdc_resp-reg_C-effctor"/>
</dbReference>
<dbReference type="GO" id="GO:0003677">
    <property type="term" value="F:DNA binding"/>
    <property type="evidence" value="ECO:0007669"/>
    <property type="project" value="UniProtKB-KW"/>
</dbReference>
<dbReference type="RefSeq" id="WP_285488653.1">
    <property type="nucleotide sequence ID" value="NZ_BSTI01000013.1"/>
</dbReference>
<accession>A0A9W6VJT8</accession>
<keyword evidence="1" id="KW-0805">Transcription regulation</keyword>
<dbReference type="Pfam" id="PF25873">
    <property type="entry name" value="WHD_MalT"/>
    <property type="match status" value="1"/>
</dbReference>
<reference evidence="5" key="1">
    <citation type="submission" date="2023-03" db="EMBL/GenBank/DDBJ databases">
        <title>Amycolatopsis taiwanensis NBRC 103393.</title>
        <authorList>
            <person name="Ichikawa N."/>
            <person name="Sato H."/>
            <person name="Tonouchi N."/>
        </authorList>
    </citation>
    <scope>NUCLEOTIDE SEQUENCE</scope>
    <source>
        <strain evidence="5">NBRC 103393</strain>
    </source>
</reference>
<dbReference type="InterPro" id="IPR011990">
    <property type="entry name" value="TPR-like_helical_dom_sf"/>
</dbReference>
<dbReference type="SUPFAM" id="SSF46894">
    <property type="entry name" value="C-terminal effector domain of the bipartite response regulators"/>
    <property type="match status" value="1"/>
</dbReference>
<feature type="domain" description="HTH luxR-type" evidence="4">
    <location>
        <begin position="808"/>
        <end position="873"/>
    </location>
</feature>
<dbReference type="Gene3D" id="1.10.10.10">
    <property type="entry name" value="Winged helix-like DNA-binding domain superfamily/Winged helix DNA-binding domain"/>
    <property type="match status" value="1"/>
</dbReference>
<dbReference type="PANTHER" id="PTHR44688:SF16">
    <property type="entry name" value="DNA-BINDING TRANSCRIPTIONAL ACTIVATOR DEVR_DOSR"/>
    <property type="match status" value="1"/>
</dbReference>
<comment type="caution">
    <text evidence="5">The sequence shown here is derived from an EMBL/GenBank/DDBJ whole genome shotgun (WGS) entry which is preliminary data.</text>
</comment>
<evidence type="ECO:0000313" key="5">
    <source>
        <dbReference type="EMBL" id="GLY68856.1"/>
    </source>
</evidence>
<dbReference type="InterPro" id="IPR000792">
    <property type="entry name" value="Tscrpt_reg_LuxR_C"/>
</dbReference>
<dbReference type="InterPro" id="IPR036388">
    <property type="entry name" value="WH-like_DNA-bd_sf"/>
</dbReference>
<dbReference type="InterPro" id="IPR059106">
    <property type="entry name" value="WHD_MalT"/>
</dbReference>
<dbReference type="EMBL" id="BSTI01000013">
    <property type="protein sequence ID" value="GLY68856.1"/>
    <property type="molecule type" value="Genomic_DNA"/>
</dbReference>
<organism evidence="5 6">
    <name type="scientific">Amycolatopsis taiwanensis</name>
    <dbReference type="NCBI Taxonomy" id="342230"/>
    <lineage>
        <taxon>Bacteria</taxon>
        <taxon>Bacillati</taxon>
        <taxon>Actinomycetota</taxon>
        <taxon>Actinomycetes</taxon>
        <taxon>Pseudonocardiales</taxon>
        <taxon>Pseudonocardiaceae</taxon>
        <taxon>Amycolatopsis</taxon>
    </lineage>
</organism>
<dbReference type="GO" id="GO:0006355">
    <property type="term" value="P:regulation of DNA-templated transcription"/>
    <property type="evidence" value="ECO:0007669"/>
    <property type="project" value="InterPro"/>
</dbReference>
<evidence type="ECO:0000256" key="2">
    <source>
        <dbReference type="ARBA" id="ARBA00023125"/>
    </source>
</evidence>
<dbReference type="Gene3D" id="3.40.50.300">
    <property type="entry name" value="P-loop containing nucleotide triphosphate hydrolases"/>
    <property type="match status" value="1"/>
</dbReference>
<dbReference type="InterPro" id="IPR027417">
    <property type="entry name" value="P-loop_NTPase"/>
</dbReference>
<name>A0A9W6VJT8_9PSEU</name>
<proteinExistence type="predicted"/>
<dbReference type="SUPFAM" id="SSF48452">
    <property type="entry name" value="TPR-like"/>
    <property type="match status" value="1"/>
</dbReference>
<gene>
    <name evidence="5" type="ORF">Atai01_54750</name>
</gene>
<dbReference type="AlphaFoldDB" id="A0A9W6VJT8"/>
<evidence type="ECO:0000256" key="1">
    <source>
        <dbReference type="ARBA" id="ARBA00023015"/>
    </source>
</evidence>
<evidence type="ECO:0000259" key="4">
    <source>
        <dbReference type="PROSITE" id="PS50043"/>
    </source>
</evidence>